<evidence type="ECO:0000256" key="2">
    <source>
        <dbReference type="ARBA" id="ARBA00023172"/>
    </source>
</evidence>
<dbReference type="GO" id="GO:0006310">
    <property type="term" value="P:DNA recombination"/>
    <property type="evidence" value="ECO:0007669"/>
    <property type="project" value="UniProtKB-KW"/>
</dbReference>
<organism evidence="4 5">
    <name type="scientific">Vibrio ponticus</name>
    <dbReference type="NCBI Taxonomy" id="265668"/>
    <lineage>
        <taxon>Bacteria</taxon>
        <taxon>Pseudomonadati</taxon>
        <taxon>Pseudomonadota</taxon>
        <taxon>Gammaproteobacteria</taxon>
        <taxon>Vibrionales</taxon>
        <taxon>Vibrionaceae</taxon>
        <taxon>Vibrio</taxon>
    </lineage>
</organism>
<keyword evidence="2" id="KW-0233">DNA recombination</keyword>
<dbReference type="RefSeq" id="WP_123782008.1">
    <property type="nucleotide sequence ID" value="NZ_RKIK01000025.1"/>
</dbReference>
<keyword evidence="1" id="KW-0229">DNA integration</keyword>
<gene>
    <name evidence="4" type="ORF">EGH82_10235</name>
</gene>
<dbReference type="InterPro" id="IPR057084">
    <property type="entry name" value="Int_N"/>
</dbReference>
<dbReference type="InterPro" id="IPR011010">
    <property type="entry name" value="DNA_brk_join_enz"/>
</dbReference>
<dbReference type="InterPro" id="IPR013762">
    <property type="entry name" value="Integrase-like_cat_sf"/>
</dbReference>
<dbReference type="GO" id="GO:0015074">
    <property type="term" value="P:DNA integration"/>
    <property type="evidence" value="ECO:0007669"/>
    <property type="project" value="UniProtKB-KW"/>
</dbReference>
<evidence type="ECO:0000313" key="4">
    <source>
        <dbReference type="EMBL" id="ROV60173.1"/>
    </source>
</evidence>
<dbReference type="InterPro" id="IPR050090">
    <property type="entry name" value="Tyrosine_recombinase_XerCD"/>
</dbReference>
<proteinExistence type="predicted"/>
<evidence type="ECO:0000313" key="5">
    <source>
        <dbReference type="Proteomes" id="UP000278792"/>
    </source>
</evidence>
<evidence type="ECO:0000259" key="3">
    <source>
        <dbReference type="PROSITE" id="PS51898"/>
    </source>
</evidence>
<dbReference type="PROSITE" id="PS51898">
    <property type="entry name" value="TYR_RECOMBINASE"/>
    <property type="match status" value="1"/>
</dbReference>
<dbReference type="CDD" id="cd00796">
    <property type="entry name" value="INT_Rci_Hp1_C"/>
    <property type="match status" value="1"/>
</dbReference>
<dbReference type="SUPFAM" id="SSF56349">
    <property type="entry name" value="DNA breaking-rejoining enzymes"/>
    <property type="match status" value="1"/>
</dbReference>
<dbReference type="PANTHER" id="PTHR30349">
    <property type="entry name" value="PHAGE INTEGRASE-RELATED"/>
    <property type="match status" value="1"/>
</dbReference>
<dbReference type="AlphaFoldDB" id="A0A3N3E0A4"/>
<sequence length="348" mass="39772">MTIRKVEDGSKKLWLCECYPQGRQGKRIRKRFATKGEALAYEKFLMKEVDDKPWLGDKKDLRTLQDLVDLWYKLHGQYLKSAGKVYPRLCTIVEELGNPFAIKFTAKDFVHWRSGRVAKNAYGQTTLAGKSISAPTNNLDLRYLRAVYNELISLGEWTQPNPLASVKQIAVSESEMGFFSDEDITLLFERISKSKRANEFALVCKICLSTGARISEAINLRLPQITKHKITFIDTKSKKNRTVPITEKLYKELTEFKRTGEKDRLFKNCIHGIGNIIDQTFPDLPDGQRTHVFRHTFASRFMEAGGNILVLQKILGHSDIKMTMRYAHFSPDHLIQAAELNPISSLGL</sequence>
<dbReference type="Gene3D" id="1.10.443.10">
    <property type="entry name" value="Intergrase catalytic core"/>
    <property type="match status" value="1"/>
</dbReference>
<dbReference type="GO" id="GO:0003677">
    <property type="term" value="F:DNA binding"/>
    <property type="evidence" value="ECO:0007669"/>
    <property type="project" value="InterPro"/>
</dbReference>
<accession>A0A3N3E0A4</accession>
<dbReference type="EMBL" id="RKIK01000025">
    <property type="protein sequence ID" value="ROV60173.1"/>
    <property type="molecule type" value="Genomic_DNA"/>
</dbReference>
<reference evidence="4 5" key="1">
    <citation type="submission" date="2018-11" db="EMBL/GenBank/DDBJ databases">
        <title>Vibrio ponticus strain CAIM 1751 pathogenic for the snapper Lutjanus guttatus.</title>
        <authorList>
            <person name="Soto-Rodriguez S."/>
            <person name="Lozano-Olvera R."/>
            <person name="Gomez-Gil B."/>
        </authorList>
    </citation>
    <scope>NUCLEOTIDE SEQUENCE [LARGE SCALE GENOMIC DNA]</scope>
    <source>
        <strain evidence="4 5">CAIM 1751</strain>
    </source>
</reference>
<dbReference type="Pfam" id="PF24624">
    <property type="entry name" value="Int_N"/>
    <property type="match status" value="1"/>
</dbReference>
<dbReference type="Pfam" id="PF00589">
    <property type="entry name" value="Phage_integrase"/>
    <property type="match status" value="1"/>
</dbReference>
<name>A0A3N3E0A4_9VIBR</name>
<dbReference type="InterPro" id="IPR002104">
    <property type="entry name" value="Integrase_catalytic"/>
</dbReference>
<evidence type="ECO:0000256" key="1">
    <source>
        <dbReference type="ARBA" id="ARBA00022908"/>
    </source>
</evidence>
<dbReference type="PANTHER" id="PTHR30349:SF93">
    <property type="entry name" value="FELS-2 PROPHAGE PROTEIN"/>
    <property type="match status" value="1"/>
</dbReference>
<dbReference type="Proteomes" id="UP000278792">
    <property type="component" value="Unassembled WGS sequence"/>
</dbReference>
<feature type="domain" description="Tyr recombinase" evidence="3">
    <location>
        <begin position="174"/>
        <end position="339"/>
    </location>
</feature>
<protein>
    <submittedName>
        <fullName evidence="4">Site-specific integrase</fullName>
    </submittedName>
</protein>
<comment type="caution">
    <text evidence="4">The sequence shown here is derived from an EMBL/GenBank/DDBJ whole genome shotgun (WGS) entry which is preliminary data.</text>
</comment>